<protein>
    <submittedName>
        <fullName evidence="1">Uncharacterized protein</fullName>
    </submittedName>
</protein>
<proteinExistence type="predicted"/>
<organism evidence="1 2">
    <name type="scientific">Yersinia rohdei</name>
    <dbReference type="NCBI Taxonomy" id="29485"/>
    <lineage>
        <taxon>Bacteria</taxon>
        <taxon>Pseudomonadati</taxon>
        <taxon>Pseudomonadota</taxon>
        <taxon>Gammaproteobacteria</taxon>
        <taxon>Enterobacterales</taxon>
        <taxon>Yersiniaceae</taxon>
        <taxon>Yersinia</taxon>
    </lineage>
</organism>
<name>A0A0U1HR12_YERRO</name>
<accession>A0A0U1HR12</accession>
<evidence type="ECO:0000313" key="2">
    <source>
        <dbReference type="Proteomes" id="UP000042054"/>
    </source>
</evidence>
<evidence type="ECO:0000313" key="1">
    <source>
        <dbReference type="EMBL" id="CQI88932.1"/>
    </source>
</evidence>
<gene>
    <name evidence="1" type="ORF">ERS008555_01283</name>
</gene>
<sequence length="68" mass="7447">MDIENFAVLVRHEGATKQIVMTAEEQRLFSRIVLGTLADTHGKVAAVTIESIELPANKKAFPSTEPKP</sequence>
<dbReference type="RefSeq" id="WP_050534765.1">
    <property type="nucleotide sequence ID" value="NZ_CABIHU010000052.1"/>
</dbReference>
<dbReference type="AlphaFoldDB" id="A0A0U1HR12"/>
<dbReference type="EMBL" id="CTKE01000005">
    <property type="protein sequence ID" value="CQI88932.1"/>
    <property type="molecule type" value="Genomic_DNA"/>
</dbReference>
<reference evidence="1 2" key="1">
    <citation type="submission" date="2015-03" db="EMBL/GenBank/DDBJ databases">
        <authorList>
            <person name="Murphy D."/>
        </authorList>
    </citation>
    <scope>NUCLEOTIDE SEQUENCE [LARGE SCALE GENOMIC DNA]</scope>
    <source>
        <strain evidence="1 2">68/02</strain>
    </source>
</reference>
<dbReference type="Proteomes" id="UP000042054">
    <property type="component" value="Unassembled WGS sequence"/>
</dbReference>
<dbReference type="OrthoDB" id="9930620at2"/>